<protein>
    <submittedName>
        <fullName evidence="1">Uncharacterized protein</fullName>
    </submittedName>
</protein>
<reference evidence="1 2" key="1">
    <citation type="submission" date="2019-06" db="EMBL/GenBank/DDBJ databases">
        <authorList>
            <person name="Livingstone P."/>
            <person name="Whitworth D."/>
        </authorList>
    </citation>
    <scope>NUCLEOTIDE SEQUENCE [LARGE SCALE GENOMIC DNA]</scope>
    <source>
        <strain evidence="1 2">AM401</strain>
    </source>
</reference>
<gene>
    <name evidence="1" type="ORF">FJV41_02545</name>
</gene>
<dbReference type="Proteomes" id="UP000315369">
    <property type="component" value="Unassembled WGS sequence"/>
</dbReference>
<evidence type="ECO:0000313" key="1">
    <source>
        <dbReference type="EMBL" id="TQF17506.1"/>
    </source>
</evidence>
<dbReference type="Pfam" id="PF14412">
    <property type="entry name" value="AHH"/>
    <property type="match status" value="1"/>
</dbReference>
<dbReference type="InterPro" id="IPR032871">
    <property type="entry name" value="AHH_dom_containing"/>
</dbReference>
<proteinExistence type="predicted"/>
<dbReference type="RefSeq" id="WP_141640776.1">
    <property type="nucleotide sequence ID" value="NZ_VIFM01000006.1"/>
</dbReference>
<dbReference type="EMBL" id="VIFM01000006">
    <property type="protein sequence ID" value="TQF17506.1"/>
    <property type="molecule type" value="Genomic_DNA"/>
</dbReference>
<accession>A0A540X875</accession>
<name>A0A540X875_9BACT</name>
<keyword evidence="2" id="KW-1185">Reference proteome</keyword>
<comment type="caution">
    <text evidence="1">The sequence shown here is derived from an EMBL/GenBank/DDBJ whole genome shotgun (WGS) entry which is preliminary data.</text>
</comment>
<evidence type="ECO:0000313" key="2">
    <source>
        <dbReference type="Proteomes" id="UP000315369"/>
    </source>
</evidence>
<dbReference type="OrthoDB" id="5510548at2"/>
<dbReference type="AlphaFoldDB" id="A0A540X875"/>
<organism evidence="1 2">
    <name type="scientific">Myxococcus llanfairpwllgwyngyllgogerychwyrndrobwllllantysiliogogogochensis</name>
    <dbReference type="NCBI Taxonomy" id="2590453"/>
    <lineage>
        <taxon>Bacteria</taxon>
        <taxon>Pseudomonadati</taxon>
        <taxon>Myxococcota</taxon>
        <taxon>Myxococcia</taxon>
        <taxon>Myxococcales</taxon>
        <taxon>Cystobacterineae</taxon>
        <taxon>Myxococcaceae</taxon>
        <taxon>Myxococcus</taxon>
    </lineage>
</organism>
<sequence>MKRHIFAELAESKGIWVFKQDDSATNYRKNGHAATLGDPGRNNRYRTPKRILATLKARGTKPSILLPSILAHGPEHVGRYYFEYVAVSILGLSFANFSKGFTPYENEAHHLIPQAQFLALFGEREAAMLKRVDYNVHNGRNLIFLPGTLKGCDFHNLPYHLGSHPTYDTHVANDARQLSNELKELSDDACTEEVLINIKERLMSLQEKYWKLLANAGARTVNDSV</sequence>